<dbReference type="EMBL" id="AOKY01000019">
    <property type="protein sequence ID" value="KDB28011.1"/>
    <property type="molecule type" value="Genomic_DNA"/>
</dbReference>
<dbReference type="Gene3D" id="2.60.120.650">
    <property type="entry name" value="Cupin"/>
    <property type="match status" value="1"/>
</dbReference>
<comment type="caution">
    <text evidence="4">The sequence shown here is derived from an EMBL/GenBank/DDBJ whole genome shotgun (WGS) entry which is preliminary data.</text>
</comment>
<dbReference type="STRING" id="1215338.A0A059JJE4"/>
<dbReference type="Proteomes" id="UP000024533">
    <property type="component" value="Unassembled WGS sequence"/>
</dbReference>
<organism evidence="4 5">
    <name type="scientific">Trichophyton interdigitale (strain MR816)</name>
    <dbReference type="NCBI Taxonomy" id="1215338"/>
    <lineage>
        <taxon>Eukaryota</taxon>
        <taxon>Fungi</taxon>
        <taxon>Dikarya</taxon>
        <taxon>Ascomycota</taxon>
        <taxon>Pezizomycotina</taxon>
        <taxon>Eurotiomycetes</taxon>
        <taxon>Eurotiomycetidae</taxon>
        <taxon>Onygenales</taxon>
        <taxon>Arthrodermataceae</taxon>
        <taxon>Trichophyton</taxon>
    </lineage>
</organism>
<name>A0A059JJE4_TRIIM</name>
<feature type="region of interest" description="Disordered" evidence="1">
    <location>
        <begin position="1"/>
        <end position="35"/>
    </location>
</feature>
<dbReference type="GO" id="GO:0005634">
    <property type="term" value="C:nucleus"/>
    <property type="evidence" value="ECO:0007669"/>
    <property type="project" value="TreeGrafter"/>
</dbReference>
<dbReference type="SUPFAM" id="SSF51197">
    <property type="entry name" value="Clavaminate synthase-like"/>
    <property type="match status" value="1"/>
</dbReference>
<dbReference type="AlphaFoldDB" id="A0A059JJE4"/>
<dbReference type="InterPro" id="IPR003347">
    <property type="entry name" value="JmjC_dom"/>
</dbReference>
<feature type="compositionally biased region" description="Acidic residues" evidence="1">
    <location>
        <begin position="21"/>
        <end position="34"/>
    </location>
</feature>
<protein>
    <submittedName>
        <fullName evidence="4">Uncharacterized protein</fullName>
    </submittedName>
</protein>
<evidence type="ECO:0000313" key="4">
    <source>
        <dbReference type="EMBL" id="KDB28011.1"/>
    </source>
</evidence>
<accession>A0A059JJE4</accession>
<dbReference type="SMART" id="SM00558">
    <property type="entry name" value="JmjC"/>
    <property type="match status" value="1"/>
</dbReference>
<feature type="compositionally biased region" description="Basic and acidic residues" evidence="1">
    <location>
        <begin position="10"/>
        <end position="20"/>
    </location>
</feature>
<feature type="domain" description="F-box" evidence="2">
    <location>
        <begin position="60"/>
        <end position="106"/>
    </location>
</feature>
<evidence type="ECO:0000259" key="2">
    <source>
        <dbReference type="PROSITE" id="PS50181"/>
    </source>
</evidence>
<dbReference type="Pfam" id="PF13621">
    <property type="entry name" value="Cupin_8"/>
    <property type="match status" value="1"/>
</dbReference>
<feature type="region of interest" description="Disordered" evidence="1">
    <location>
        <begin position="462"/>
        <end position="496"/>
    </location>
</feature>
<dbReference type="SUPFAM" id="SSF81383">
    <property type="entry name" value="F-box domain"/>
    <property type="match status" value="1"/>
</dbReference>
<dbReference type="PROSITE" id="PS50181">
    <property type="entry name" value="FBOX"/>
    <property type="match status" value="1"/>
</dbReference>
<dbReference type="InterPro" id="IPR001810">
    <property type="entry name" value="F-box_dom"/>
</dbReference>
<dbReference type="InterPro" id="IPR050910">
    <property type="entry name" value="JMJD6_ArgDemeth/LysHydrox"/>
</dbReference>
<feature type="domain" description="JmjC" evidence="3">
    <location>
        <begin position="256"/>
        <end position="418"/>
    </location>
</feature>
<gene>
    <name evidence="4" type="ORF">H109_00156</name>
</gene>
<evidence type="ECO:0000313" key="5">
    <source>
        <dbReference type="Proteomes" id="UP000024533"/>
    </source>
</evidence>
<dbReference type="HOGENOM" id="CLU_016785_1_2_1"/>
<dbReference type="PROSITE" id="PS51184">
    <property type="entry name" value="JMJC"/>
    <property type="match status" value="1"/>
</dbReference>
<dbReference type="OMA" id="WPAYKNW"/>
<dbReference type="Pfam" id="PF12937">
    <property type="entry name" value="F-box-like"/>
    <property type="match status" value="1"/>
</dbReference>
<dbReference type="Gene3D" id="1.20.1280.50">
    <property type="match status" value="1"/>
</dbReference>
<proteinExistence type="predicted"/>
<sequence>MKSYTTGCELGDRAEQPVEEKLEDEDEVEGDGDDAIPVHPLGVKPSGNALAADGDIRPAMGVFGLLPDELVLTVLESFDASTLRRLGMTCRALYAFTRAEELWKALFIQASSSSFSWQGDWHSTYLNLPQSKAASPDCSQLFSDTLHRPFQCAHLSLSACYDIPARNKIPRLANMTQAEFDQSWADKPFILTEPVKQWPAFQSWSVQHILETYPDTLFRAEAVDWPFRTYVDYMNNNSDESPLYLFDKNFVSKMGLPTGAEEAVFQPPSCFGTDLFAVLGNQRPDKEWLIIGPARSGSTFHKDPNATSAWNAVLRGSKYWIMFPGSASLPPPPGVYVSADQSEVTSPLSIAEWLLNFHEEARNTPGCLEGICGEGEVLHVPSGWWHLVVNLSESIAITQNFVPRKHLRSTLDFMKNKADQVSGFRRDIEDPYGLFVERMQASYPDMLEQALLELETKKKRKWDEVVKPTNDSTADSAAGGGGFSFGFGDDSDAEVP</sequence>
<dbReference type="InterPro" id="IPR036047">
    <property type="entry name" value="F-box-like_dom_sf"/>
</dbReference>
<dbReference type="PANTHER" id="PTHR12480:SF21">
    <property type="entry name" value="JMJC DOMAIN-CONTAINING PROTEIN 8"/>
    <property type="match status" value="1"/>
</dbReference>
<dbReference type="OrthoDB" id="424465at2759"/>
<reference evidence="4 5" key="1">
    <citation type="submission" date="2014-02" db="EMBL/GenBank/DDBJ databases">
        <title>The Genome Sequence of Trichophyton interdigitale MR816.</title>
        <authorList>
            <consortium name="The Broad Institute Genomics Platform"/>
            <person name="Cuomo C.A."/>
            <person name="White T.C."/>
            <person name="Graser Y."/>
            <person name="Martinez-Rossi N."/>
            <person name="Heitman J."/>
            <person name="Young S.K."/>
            <person name="Zeng Q."/>
            <person name="Gargeya S."/>
            <person name="Abouelleil A."/>
            <person name="Alvarado L."/>
            <person name="Chapman S.B."/>
            <person name="Gainer-Dewar J."/>
            <person name="Goldberg J."/>
            <person name="Griggs A."/>
            <person name="Gujja S."/>
            <person name="Hansen M."/>
            <person name="Howarth C."/>
            <person name="Imamovic A."/>
            <person name="Larimer J."/>
            <person name="Martinez D."/>
            <person name="Murphy C."/>
            <person name="Pearson M.D."/>
            <person name="Persinoti G."/>
            <person name="Poon T."/>
            <person name="Priest M."/>
            <person name="Roberts A.D."/>
            <person name="Saif S."/>
            <person name="Shea T.D."/>
            <person name="Sykes S.N."/>
            <person name="Wortman J."/>
            <person name="Nusbaum C."/>
            <person name="Birren B."/>
        </authorList>
    </citation>
    <scope>NUCLEOTIDE SEQUENCE [LARGE SCALE GENOMIC DNA]</scope>
    <source>
        <strain evidence="4 5">MR816</strain>
    </source>
</reference>
<dbReference type="GO" id="GO:0000987">
    <property type="term" value="F:cis-regulatory region sequence-specific DNA binding"/>
    <property type="evidence" value="ECO:0007669"/>
    <property type="project" value="TreeGrafter"/>
</dbReference>
<evidence type="ECO:0000256" key="1">
    <source>
        <dbReference type="SAM" id="MobiDB-lite"/>
    </source>
</evidence>
<dbReference type="PANTHER" id="PTHR12480">
    <property type="entry name" value="ARGININE DEMETHYLASE AND LYSYL-HYDROXYLASE JMJD"/>
    <property type="match status" value="1"/>
</dbReference>
<evidence type="ECO:0000259" key="3">
    <source>
        <dbReference type="PROSITE" id="PS51184"/>
    </source>
</evidence>
<keyword evidence="5" id="KW-1185">Reference proteome</keyword>
<dbReference type="InterPro" id="IPR041667">
    <property type="entry name" value="Cupin_8"/>
</dbReference>